<comment type="caution">
    <text evidence="1">The sequence shown here is derived from an EMBL/GenBank/DDBJ whole genome shotgun (WGS) entry which is preliminary data.</text>
</comment>
<dbReference type="AlphaFoldDB" id="A0A8J5L2K0"/>
<organism evidence="1 2">
    <name type="scientific">Zingiber officinale</name>
    <name type="common">Ginger</name>
    <name type="synonym">Amomum zingiber</name>
    <dbReference type="NCBI Taxonomy" id="94328"/>
    <lineage>
        <taxon>Eukaryota</taxon>
        <taxon>Viridiplantae</taxon>
        <taxon>Streptophyta</taxon>
        <taxon>Embryophyta</taxon>
        <taxon>Tracheophyta</taxon>
        <taxon>Spermatophyta</taxon>
        <taxon>Magnoliopsida</taxon>
        <taxon>Liliopsida</taxon>
        <taxon>Zingiberales</taxon>
        <taxon>Zingiberaceae</taxon>
        <taxon>Zingiber</taxon>
    </lineage>
</organism>
<dbReference type="Proteomes" id="UP000734854">
    <property type="component" value="Unassembled WGS sequence"/>
</dbReference>
<name>A0A8J5L2K0_ZINOF</name>
<evidence type="ECO:0000313" key="2">
    <source>
        <dbReference type="Proteomes" id="UP000734854"/>
    </source>
</evidence>
<dbReference type="EMBL" id="JACMSC010000010">
    <property type="protein sequence ID" value="KAG6503007.1"/>
    <property type="molecule type" value="Genomic_DNA"/>
</dbReference>
<reference evidence="1 2" key="1">
    <citation type="submission" date="2020-08" db="EMBL/GenBank/DDBJ databases">
        <title>Plant Genome Project.</title>
        <authorList>
            <person name="Zhang R.-G."/>
        </authorList>
    </citation>
    <scope>NUCLEOTIDE SEQUENCE [LARGE SCALE GENOMIC DNA]</scope>
    <source>
        <tissue evidence="1">Rhizome</tissue>
    </source>
</reference>
<evidence type="ECO:0000313" key="1">
    <source>
        <dbReference type="EMBL" id="KAG6503007.1"/>
    </source>
</evidence>
<accession>A0A8J5L2K0</accession>
<proteinExistence type="predicted"/>
<protein>
    <submittedName>
        <fullName evidence="1">Uncharacterized protein</fullName>
    </submittedName>
</protein>
<sequence length="92" mass="10598">MQRDRRRDCRLDGDVFSHKGFDRRGGAIDRRDSKEKAKRLVLFRLHGLAHQKVELQRDPIENHGSKEQTCACGLSWTIGQLIAERLKDADAN</sequence>
<gene>
    <name evidence="1" type="ORF">ZIOFF_035296</name>
</gene>
<keyword evidence="2" id="KW-1185">Reference proteome</keyword>